<protein>
    <submittedName>
        <fullName evidence="2">Uncharacterized protein</fullName>
    </submittedName>
</protein>
<dbReference type="Proteomes" id="UP001177023">
    <property type="component" value="Unassembled WGS sequence"/>
</dbReference>
<name>A0AA36DBR8_9BILA</name>
<evidence type="ECO:0000313" key="3">
    <source>
        <dbReference type="Proteomes" id="UP001177023"/>
    </source>
</evidence>
<accession>A0AA36DBR8</accession>
<dbReference type="AlphaFoldDB" id="A0AA36DBR8"/>
<dbReference type="EMBL" id="CATQJA010002701">
    <property type="protein sequence ID" value="CAJ0584819.1"/>
    <property type="molecule type" value="Genomic_DNA"/>
</dbReference>
<comment type="caution">
    <text evidence="2">The sequence shown here is derived from an EMBL/GenBank/DDBJ whole genome shotgun (WGS) entry which is preliminary data.</text>
</comment>
<gene>
    <name evidence="2" type="ORF">MSPICULIGERA_LOCUS22859</name>
    <name evidence="1" type="ORF">MSPICULIGERA_LOCUS3991</name>
</gene>
<reference evidence="2" key="1">
    <citation type="submission" date="2023-06" db="EMBL/GenBank/DDBJ databases">
        <authorList>
            <person name="Delattre M."/>
        </authorList>
    </citation>
    <scope>NUCLEOTIDE SEQUENCE</scope>
    <source>
        <strain evidence="2">AF72</strain>
    </source>
</reference>
<evidence type="ECO:0000313" key="2">
    <source>
        <dbReference type="EMBL" id="CAJ0584819.1"/>
    </source>
</evidence>
<feature type="non-terminal residue" evidence="2">
    <location>
        <position position="1"/>
    </location>
</feature>
<proteinExistence type="predicted"/>
<dbReference type="EMBL" id="CATQJA010001023">
    <property type="protein sequence ID" value="CAJ0565349.1"/>
    <property type="molecule type" value="Genomic_DNA"/>
</dbReference>
<keyword evidence="3" id="KW-1185">Reference proteome</keyword>
<evidence type="ECO:0000313" key="1">
    <source>
        <dbReference type="EMBL" id="CAJ0565349.1"/>
    </source>
</evidence>
<organism evidence="2 3">
    <name type="scientific">Mesorhabditis spiculigera</name>
    <dbReference type="NCBI Taxonomy" id="96644"/>
    <lineage>
        <taxon>Eukaryota</taxon>
        <taxon>Metazoa</taxon>
        <taxon>Ecdysozoa</taxon>
        <taxon>Nematoda</taxon>
        <taxon>Chromadorea</taxon>
        <taxon>Rhabditida</taxon>
        <taxon>Rhabditina</taxon>
        <taxon>Rhabditomorpha</taxon>
        <taxon>Rhabditoidea</taxon>
        <taxon>Rhabditidae</taxon>
        <taxon>Mesorhabditinae</taxon>
        <taxon>Mesorhabditis</taxon>
    </lineage>
</organism>
<sequence>MSMDSGPVQADALSDAEYSVYTQARSTITVTQAELFSVYELAPTEAMVSMESLAKGFLDEAVDCSFYDPPRSETNVSMLESLDADLETALDNSVYEVLPSETAVSMDKYALNAYATNPSDCDTLSDHGDWSFYEMPDSEALVEMSAAVPTATEGYSIWVCSSETEIDMRGRYTPVPLSIKAKGKNKKGLYVNKA</sequence>